<organism evidence="2 3">
    <name type="scientific">Streptomyces buecherae</name>
    <dbReference type="NCBI Taxonomy" id="2763006"/>
    <lineage>
        <taxon>Bacteria</taxon>
        <taxon>Bacillati</taxon>
        <taxon>Actinomycetota</taxon>
        <taxon>Actinomycetes</taxon>
        <taxon>Kitasatosporales</taxon>
        <taxon>Streptomycetaceae</taxon>
        <taxon>Streptomyces</taxon>
    </lineage>
</organism>
<evidence type="ECO:0000256" key="1">
    <source>
        <dbReference type="SAM" id="MobiDB-lite"/>
    </source>
</evidence>
<feature type="region of interest" description="Disordered" evidence="1">
    <location>
        <begin position="1124"/>
        <end position="1195"/>
    </location>
</feature>
<protein>
    <submittedName>
        <fullName evidence="2">Uncharacterized protein</fullName>
    </submittedName>
</protein>
<proteinExistence type="predicted"/>
<sequence length="1216" mass="131546">MPDRPLLVPVTADALVVNQGVHDHAPFDRWLADFAGLAEDYDCPEPPPFMDTDTPELGVYLRWRLPRALLNGRRDPASGRLDFPPVPNRWLVVRRPGPDEAGAIGWVIESDYLSDDDGTSNYLEPGGDVPVATYIGRALDLRKEWTESGTSTFLTAVGAGLPAFASFQPYNQDVFSFHDPLDGLPGHGPTPLSYLVAGWYSDPAQDMLADGTHTGAAVREILQTLGWDAEGTLDGVKRSMYAGHVLGLTWDPDVAPATSMPSAQNVRVAVGHDTEDAHQALLTGRGIDAREARLLTAFARGLPAGVPGARHEDAGTWDAARHDAWFARTAGGHRWRITAADRPGDTGGDGGRTAEADLGDSGLLEALNADQREHDQAVRTLTAQRSDLYHLWWLRHRAQRPDGFDTPCDRELDPDNPQGLAGRAAALVRRITALRRDRIPWGETPEELDQAVEEFAQAHGLAPDRRLERLAAADYYQAADPVVLLAGAGAGCDQPPSGPLQCRLPEQTTAAILFDDGWHSISKDYPAPPHLPDVPGLQELWPVLLAEFDLLHRARTQGPGPGQPSYLELAMALPQARVRGALPALMTVWKAQPWTPLYVQWQADVYPTPPLGADHSQWSFNGRTYTWTAPQHYAHPGPEPFSGRAFLSRRCGLVLAGAAARHARTYPDADRSDLRAFAEQAQEMDLLSQSLDGLNQWFARHDPAANVVLPPTQALAGLIADGGTTVPDPGPLPPTTYDPAPRFYPIRAGQFIFTRLQVVDGFGQVLDIITEQNHLGYPLYRAPSLTPTCAAPDIDKILEQRCLLQVPPRVVAPARLAWQWADARDDNRILDPDTDPCTLQEGDPSPVVGWLLPNHLDNTLAVYDPVGRALGDLRTVTDTGEATGDGGRVVWRALPQSPHPRLDEEFARDLPHLAAFLTALVARRAGALRALLAVVDTATLSTVPDADPAHDDLALLLGRPVALLRTRLAGQLAGPAIRDPHWATILAGQDPPHTREPFPVRLGTGDPSDALIGYFAPVGPSDPHTTSYDHLHLVHAPAGSDDYLLPISPGDDPRVHFAPPGPGSETDPGTGAPGVWVTLLADPYTTTYADCDLMPRVSLALPSRYRDQQLGRLDASFALGPLLVPDAPEPRPGNAPQPPSAVRMPRPAAWHGTWTWEQRSDDDEDSWTSHPITPADGAGRPADTAPDHGRPPARAGYLRLSKALYGAATPPPGAAL</sequence>
<dbReference type="AlphaFoldDB" id="A0A7H8NGL3"/>
<name>A0A7H8NGL3_9ACTN</name>
<evidence type="ECO:0000313" key="3">
    <source>
        <dbReference type="Proteomes" id="UP000509303"/>
    </source>
</evidence>
<accession>A0A7H8NGL3</accession>
<gene>
    <name evidence="2" type="ORF">HUT08_33185</name>
</gene>
<keyword evidence="3" id="KW-1185">Reference proteome</keyword>
<feature type="compositionally biased region" description="Pro residues" evidence="1">
    <location>
        <begin position="1130"/>
        <end position="1139"/>
    </location>
</feature>
<dbReference type="Proteomes" id="UP000509303">
    <property type="component" value="Chromosome"/>
</dbReference>
<reference evidence="2 3" key="1">
    <citation type="submission" date="2020-06" db="EMBL/GenBank/DDBJ databases">
        <title>Genome mining for natural products.</title>
        <authorList>
            <person name="Zhang B."/>
            <person name="Shi J."/>
            <person name="Ge H."/>
        </authorList>
    </citation>
    <scope>NUCLEOTIDE SEQUENCE [LARGE SCALE GENOMIC DNA]</scope>
    <source>
        <strain evidence="2 3">NA00687</strain>
    </source>
</reference>
<dbReference type="EMBL" id="CP054929">
    <property type="protein sequence ID" value="QKW53601.1"/>
    <property type="molecule type" value="Genomic_DNA"/>
</dbReference>
<evidence type="ECO:0000313" key="2">
    <source>
        <dbReference type="EMBL" id="QKW53601.1"/>
    </source>
</evidence>
<dbReference type="RefSeq" id="WP_176165307.1">
    <property type="nucleotide sequence ID" value="NZ_CP054929.1"/>
</dbReference>